<dbReference type="PANTHER" id="PTHR45782:SF4">
    <property type="entry name" value="MITOCHONDRIAL RIBOSOME-ASSOCIATED GTPASE 1"/>
    <property type="match status" value="1"/>
</dbReference>
<dbReference type="InterPro" id="IPR016478">
    <property type="entry name" value="GTPase_MTG1"/>
</dbReference>
<comment type="function">
    <text evidence="4">Required for a late step of 50S ribosomal subunit assembly. Has GTPase activity.</text>
</comment>
<keyword evidence="3 4" id="KW-0342">GTP-binding</keyword>
<dbReference type="InterPro" id="IPR027417">
    <property type="entry name" value="P-loop_NTPase"/>
</dbReference>
<dbReference type="AlphaFoldDB" id="A0A1M7G1C5"/>
<dbReference type="Proteomes" id="UP000184375">
    <property type="component" value="Unassembled WGS sequence"/>
</dbReference>
<dbReference type="Gene3D" id="3.40.50.300">
    <property type="entry name" value="P-loop containing nucleotide triphosphate hydrolases"/>
    <property type="match status" value="1"/>
</dbReference>
<dbReference type="GO" id="GO:0003924">
    <property type="term" value="F:GTPase activity"/>
    <property type="evidence" value="ECO:0007669"/>
    <property type="project" value="TreeGrafter"/>
</dbReference>
<keyword evidence="4" id="KW-0963">Cytoplasm</keyword>
<proteinExistence type="inferred from homology"/>
<dbReference type="NCBIfam" id="TIGR03596">
    <property type="entry name" value="GTPase_YlqF"/>
    <property type="match status" value="1"/>
</dbReference>
<keyword evidence="8" id="KW-1185">Reference proteome</keyword>
<dbReference type="Gene3D" id="1.10.1580.10">
    <property type="match status" value="1"/>
</dbReference>
<evidence type="ECO:0000256" key="4">
    <source>
        <dbReference type="PIRNR" id="PIRNR006230"/>
    </source>
</evidence>
<evidence type="ECO:0000256" key="1">
    <source>
        <dbReference type="ARBA" id="ARBA00014898"/>
    </source>
</evidence>
<feature type="domain" description="CP-type G" evidence="6">
    <location>
        <begin position="13"/>
        <end position="168"/>
    </location>
</feature>
<comment type="subcellular location">
    <subcellularLocation>
        <location evidence="4">Cytoplasm</location>
    </subcellularLocation>
</comment>
<feature type="binding site" evidence="5">
    <location>
        <begin position="58"/>
        <end position="61"/>
    </location>
    <ligand>
        <name>GTP</name>
        <dbReference type="ChEBI" id="CHEBI:37565"/>
    </ligand>
</feature>
<name>A0A1M7G1C5_9FIRM</name>
<dbReference type="Pfam" id="PF01926">
    <property type="entry name" value="MMR_HSR1"/>
    <property type="match status" value="1"/>
</dbReference>
<dbReference type="PANTHER" id="PTHR45782">
    <property type="entry name" value="MITOCHONDRIAL RIBOSOME-ASSOCIATED GTPASE 1"/>
    <property type="match status" value="1"/>
</dbReference>
<dbReference type="GO" id="GO:0006412">
    <property type="term" value="P:translation"/>
    <property type="evidence" value="ECO:0007669"/>
    <property type="project" value="TreeGrafter"/>
</dbReference>
<dbReference type="CDD" id="cd01856">
    <property type="entry name" value="YlqF"/>
    <property type="match status" value="1"/>
</dbReference>
<evidence type="ECO:0000256" key="3">
    <source>
        <dbReference type="ARBA" id="ARBA00023134"/>
    </source>
</evidence>
<feature type="binding site" evidence="5">
    <location>
        <position position="164"/>
    </location>
    <ligand>
        <name>GTP</name>
        <dbReference type="ChEBI" id="CHEBI:37565"/>
    </ligand>
</feature>
<dbReference type="PIRSF" id="PIRSF006230">
    <property type="entry name" value="MG442"/>
    <property type="match status" value="1"/>
</dbReference>
<evidence type="ECO:0000256" key="2">
    <source>
        <dbReference type="ARBA" id="ARBA00022741"/>
    </source>
</evidence>
<accession>A0A1M7G1C5</accession>
<feature type="binding site" evidence="5">
    <location>
        <begin position="120"/>
        <end position="125"/>
    </location>
    <ligand>
        <name>GTP</name>
        <dbReference type="ChEBI" id="CHEBI:37565"/>
    </ligand>
</feature>
<dbReference type="InterPro" id="IPR023179">
    <property type="entry name" value="GTP-bd_ortho_bundle_sf"/>
</dbReference>
<dbReference type="InterPro" id="IPR019991">
    <property type="entry name" value="GTP-bd_ribosome_bgen"/>
</dbReference>
<dbReference type="InterPro" id="IPR030378">
    <property type="entry name" value="G_CP_dom"/>
</dbReference>
<gene>
    <name evidence="7" type="ORF">SAMN05660826_00221</name>
</gene>
<protein>
    <recommendedName>
        <fullName evidence="1 4">Ribosome biogenesis GTPase A</fullName>
    </recommendedName>
</protein>
<organism evidence="7 8">
    <name type="scientific">Caldanaerovirga acetigignens</name>
    <dbReference type="NCBI Taxonomy" id="447595"/>
    <lineage>
        <taxon>Bacteria</taxon>
        <taxon>Bacillati</taxon>
        <taxon>Bacillota</taxon>
        <taxon>Clostridia</taxon>
        <taxon>Thermosediminibacterales</taxon>
        <taxon>Thermosediminibacteraceae</taxon>
        <taxon>Caldanaerovirga</taxon>
    </lineage>
</organism>
<dbReference type="EMBL" id="FRCR01000001">
    <property type="protein sequence ID" value="SHM09689.1"/>
    <property type="molecule type" value="Genomic_DNA"/>
</dbReference>
<dbReference type="SUPFAM" id="SSF52540">
    <property type="entry name" value="P-loop containing nucleoside triphosphate hydrolases"/>
    <property type="match status" value="1"/>
</dbReference>
<dbReference type="GO" id="GO:0005737">
    <property type="term" value="C:cytoplasm"/>
    <property type="evidence" value="ECO:0007669"/>
    <property type="project" value="UniProtKB-SubCell"/>
</dbReference>
<dbReference type="GO" id="GO:0005525">
    <property type="term" value="F:GTP binding"/>
    <property type="evidence" value="ECO:0007669"/>
    <property type="project" value="UniProtKB-KW"/>
</dbReference>
<evidence type="ECO:0000259" key="6">
    <source>
        <dbReference type="PROSITE" id="PS51721"/>
    </source>
</evidence>
<evidence type="ECO:0000313" key="8">
    <source>
        <dbReference type="Proteomes" id="UP000184375"/>
    </source>
</evidence>
<evidence type="ECO:0000313" key="7">
    <source>
        <dbReference type="EMBL" id="SHM09689.1"/>
    </source>
</evidence>
<dbReference type="OrthoDB" id="9779790at2"/>
<evidence type="ECO:0000256" key="5">
    <source>
        <dbReference type="PIRSR" id="PIRSR006230-1"/>
    </source>
</evidence>
<dbReference type="RefSeq" id="WP_084098523.1">
    <property type="nucleotide sequence ID" value="NZ_FRCR01000001.1"/>
</dbReference>
<feature type="binding site" evidence="5">
    <location>
        <begin position="86"/>
        <end position="87"/>
    </location>
    <ligand>
        <name>GTP</name>
        <dbReference type="ChEBI" id="CHEBI:37565"/>
    </ligand>
</feature>
<dbReference type="PROSITE" id="PS51721">
    <property type="entry name" value="G_CP"/>
    <property type="match status" value="1"/>
</dbReference>
<dbReference type="STRING" id="447595.SAMN05660826_00221"/>
<keyword evidence="2 4" id="KW-0547">Nucleotide-binding</keyword>
<dbReference type="InterPro" id="IPR006073">
    <property type="entry name" value="GTP-bd"/>
</dbReference>
<sequence>MQINWYPGHMAKTRRMIKENLKLVDVVLEIVDARAPKSTHIPDIFELIGSKKLILIMNKADLAEEKITDLWGIYFAEKGLVSVSVNSRNKVGFKDLDEMIHDFSKEVKRPLRGMVVGVPNVGKSSFINQIVGKKAAKTGNKPGITRGKMWLKATDKLELLDTPGILWPKIEQESVGLKLAFLGCIKEELLDVERISLKLIEFLVKKHPERLAARYKIETPQSPVAILEQIAKSRGFIISGGRPDTLRAAKTLLKEFQDGKLGRISLEKPAGDEDLIIENERMQKGDII</sequence>
<reference evidence="8" key="1">
    <citation type="submission" date="2016-11" db="EMBL/GenBank/DDBJ databases">
        <authorList>
            <person name="Varghese N."/>
            <person name="Submissions S."/>
        </authorList>
    </citation>
    <scope>NUCLEOTIDE SEQUENCE [LARGE SCALE GENOMIC DNA]</scope>
    <source>
        <strain evidence="8">DSM 18802</strain>
    </source>
</reference>
<comment type="similarity">
    <text evidence="4">Belongs to the TRAFAC class YlqF/YawG GTPase family. MTG1 subfamily.</text>
</comment>